<evidence type="ECO:0000256" key="5">
    <source>
        <dbReference type="ARBA" id="ARBA00023277"/>
    </source>
</evidence>
<dbReference type="SUPFAM" id="SSF51569">
    <property type="entry name" value="Aldolase"/>
    <property type="match status" value="1"/>
</dbReference>
<dbReference type="InterPro" id="IPR013785">
    <property type="entry name" value="Aldolase_TIM"/>
</dbReference>
<dbReference type="AlphaFoldDB" id="A0A644W9C9"/>
<comment type="pathway">
    <text evidence="1">Carbohydrate acid metabolism.</text>
</comment>
<name>A0A644W9C9_9ZZZZ</name>
<comment type="similarity">
    <text evidence="2">Belongs to the KHG/KDPG aldolase family.</text>
</comment>
<gene>
    <name evidence="6" type="primary">kdgA_1</name>
    <name evidence="6" type="ORF">SDC9_46341</name>
</gene>
<dbReference type="Gene3D" id="3.20.20.70">
    <property type="entry name" value="Aldolase class I"/>
    <property type="match status" value="1"/>
</dbReference>
<dbReference type="EMBL" id="VSSQ01000709">
    <property type="protein sequence ID" value="MPM00118.1"/>
    <property type="molecule type" value="Genomic_DNA"/>
</dbReference>
<comment type="subunit">
    <text evidence="3">Homotrimer.</text>
</comment>
<dbReference type="PANTHER" id="PTHR30246:SF1">
    <property type="entry name" value="2-DEHYDRO-3-DEOXY-6-PHOSPHOGALACTONATE ALDOLASE-RELATED"/>
    <property type="match status" value="1"/>
</dbReference>
<dbReference type="GO" id="GO:0016829">
    <property type="term" value="F:lyase activity"/>
    <property type="evidence" value="ECO:0007669"/>
    <property type="project" value="UniProtKB-KW"/>
</dbReference>
<reference evidence="6" key="1">
    <citation type="submission" date="2019-08" db="EMBL/GenBank/DDBJ databases">
        <authorList>
            <person name="Kucharzyk K."/>
            <person name="Murdoch R.W."/>
            <person name="Higgins S."/>
            <person name="Loffler F."/>
        </authorList>
    </citation>
    <scope>NUCLEOTIDE SEQUENCE</scope>
</reference>
<proteinExistence type="inferred from homology"/>
<evidence type="ECO:0000256" key="4">
    <source>
        <dbReference type="ARBA" id="ARBA00023239"/>
    </source>
</evidence>
<protein>
    <submittedName>
        <fullName evidence="6">KHG/KDPG aldolase</fullName>
    </submittedName>
</protein>
<keyword evidence="5" id="KW-0119">Carbohydrate metabolism</keyword>
<dbReference type="PANTHER" id="PTHR30246">
    <property type="entry name" value="2-KETO-3-DEOXY-6-PHOSPHOGLUCONATE ALDOLASE"/>
    <property type="match status" value="1"/>
</dbReference>
<comment type="caution">
    <text evidence="6">The sequence shown here is derived from an EMBL/GenBank/DDBJ whole genome shotgun (WGS) entry which is preliminary data.</text>
</comment>
<dbReference type="CDD" id="cd00452">
    <property type="entry name" value="KDPG_aldolase"/>
    <property type="match status" value="1"/>
</dbReference>
<evidence type="ECO:0000256" key="3">
    <source>
        <dbReference type="ARBA" id="ARBA00011233"/>
    </source>
</evidence>
<organism evidence="6">
    <name type="scientific">bioreactor metagenome</name>
    <dbReference type="NCBI Taxonomy" id="1076179"/>
    <lineage>
        <taxon>unclassified sequences</taxon>
        <taxon>metagenomes</taxon>
        <taxon>ecological metagenomes</taxon>
    </lineage>
</organism>
<sequence length="218" mass="22945">MNIRKYEVLSRIHDLGVVGIIRTPDTAGGIASAEAVFQGGITVLEVSTTFPGALDIMRSTAASHKSSGLILGAGTVADSETAKLCIDAGAEFIVSHCFSEEVARLCNRYGVAYMPGVGTVTEIVRAMEWGADVVKAFPGEVLGPKFIKAVHGPLPNAQIMPIGGVSPNNLEDWFLAGAFAVGLGSALVKPEGREGDYPAIRQTAEEIVSRIARIRTHV</sequence>
<keyword evidence="4" id="KW-0456">Lyase</keyword>
<evidence type="ECO:0000256" key="2">
    <source>
        <dbReference type="ARBA" id="ARBA00006906"/>
    </source>
</evidence>
<dbReference type="InterPro" id="IPR000887">
    <property type="entry name" value="Aldlse_KDPG_KHG"/>
</dbReference>
<accession>A0A644W9C9</accession>
<evidence type="ECO:0000256" key="1">
    <source>
        <dbReference type="ARBA" id="ARBA00004761"/>
    </source>
</evidence>
<dbReference type="NCBIfam" id="TIGR01182">
    <property type="entry name" value="eda"/>
    <property type="match status" value="1"/>
</dbReference>
<dbReference type="Pfam" id="PF01081">
    <property type="entry name" value="Aldolase"/>
    <property type="match status" value="1"/>
</dbReference>
<evidence type="ECO:0000313" key="6">
    <source>
        <dbReference type="EMBL" id="MPM00118.1"/>
    </source>
</evidence>